<dbReference type="Gene3D" id="3.20.20.240">
    <property type="entry name" value="Methylmalonyl-CoA mutase"/>
    <property type="match status" value="1"/>
</dbReference>
<protein>
    <submittedName>
        <fullName evidence="6">Methionine synthase</fullName>
    </submittedName>
</protein>
<evidence type="ECO:0000259" key="5">
    <source>
        <dbReference type="PROSITE" id="PS51332"/>
    </source>
</evidence>
<dbReference type="InterPro" id="IPR006158">
    <property type="entry name" value="Cobalamin-bd"/>
</dbReference>
<evidence type="ECO:0000313" key="7">
    <source>
        <dbReference type="Proteomes" id="UP000214975"/>
    </source>
</evidence>
<keyword evidence="4" id="KW-0170">Cobalt</keyword>
<feature type="domain" description="B12-binding" evidence="5">
    <location>
        <begin position="2"/>
        <end position="135"/>
    </location>
</feature>
<keyword evidence="2" id="KW-0846">Cobalamin</keyword>
<sequence length="550" mass="62133">MKRLIIAASIENDVHVAGVYKFLRLAESEGFDIQFLGPATPIDKLIEIIRLKKPDIVGISYRLTPDSLKSILDVLKSRIKEYNLNEIRWIFGGTEPNCKIAKESGIFEEVFDGTSGDEFTISYLRGQKVASNEVEYGQDIIERIERNYPYPVIRHHFGLPSYKDTLEGVKKIAEEKVLDVISIAPDQNTQEHFFDKKYNTALDGAGGVPIRSEEEFRRLYIESRRGNYPLLRCYSGTNDVFKMAKMLKDTINNAWAAIPLCWYNVLDGRGPRQVEESIRENQKLMKWHADRNIPVEVNEAHHWGLRDAHDAIYVAASYLAAYNAKKMGVKNYIAQFMFNVPPATSPKMDLAKMLASIELVESLQDDNFRVFRQARAGLASMPQDLFEAKGQLASSAYLSMAIKPHIYHVVGFCEAHHAATPDDIIESVKIVKAVIKNTLSGMFDFTQDLDVLKRKEELINDAKVILNGIRELNTLCSDPLSDPHTLSLAIKLGILDAPHLKGNKSASGVLQTKVINGACYAFDYENNRVITEEERVFSIIQNYQKLIIVA</sequence>
<proteinExistence type="predicted"/>
<evidence type="ECO:0000313" key="6">
    <source>
        <dbReference type="EMBL" id="AST57767.1"/>
    </source>
</evidence>
<dbReference type="GO" id="GO:0016853">
    <property type="term" value="F:isomerase activity"/>
    <property type="evidence" value="ECO:0007669"/>
    <property type="project" value="UniProtKB-KW"/>
</dbReference>
<dbReference type="GO" id="GO:0046872">
    <property type="term" value="F:metal ion binding"/>
    <property type="evidence" value="ECO:0007669"/>
    <property type="project" value="InterPro"/>
</dbReference>
<accession>A0A223HZE8</accession>
<reference evidence="6 7" key="1">
    <citation type="submission" date="2016-08" db="EMBL/GenBank/DDBJ databases">
        <title>A novel genetic cassette of butanologenic Thermoanaerobacterium thermosaccharolyticum that directly convert cellulose to butanol.</title>
        <authorList>
            <person name="Li T."/>
            <person name="He J."/>
        </authorList>
    </citation>
    <scope>NUCLEOTIDE SEQUENCE [LARGE SCALE GENOMIC DNA]</scope>
    <source>
        <strain evidence="6 7">TG57</strain>
    </source>
</reference>
<evidence type="ECO:0000256" key="2">
    <source>
        <dbReference type="ARBA" id="ARBA00022628"/>
    </source>
</evidence>
<dbReference type="InterPro" id="IPR036724">
    <property type="entry name" value="Cobalamin-bd_sf"/>
</dbReference>
<evidence type="ECO:0000256" key="4">
    <source>
        <dbReference type="ARBA" id="ARBA00023285"/>
    </source>
</evidence>
<dbReference type="Proteomes" id="UP000214975">
    <property type="component" value="Chromosome"/>
</dbReference>
<comment type="cofactor">
    <cofactor evidence="1">
        <name>adenosylcob(III)alamin</name>
        <dbReference type="ChEBI" id="CHEBI:18408"/>
    </cofactor>
</comment>
<dbReference type="SUPFAM" id="SSF52242">
    <property type="entry name" value="Cobalamin (vitamin B12)-binding domain"/>
    <property type="match status" value="1"/>
</dbReference>
<gene>
    <name evidence="6" type="ORF">Thert_01775</name>
</gene>
<dbReference type="AlphaFoldDB" id="A0A223HZE8"/>
<evidence type="ECO:0000256" key="1">
    <source>
        <dbReference type="ARBA" id="ARBA00001922"/>
    </source>
</evidence>
<dbReference type="PROSITE" id="PS51332">
    <property type="entry name" value="B12_BINDING"/>
    <property type="match status" value="1"/>
</dbReference>
<dbReference type="CDD" id="cd02065">
    <property type="entry name" value="B12-binding_like"/>
    <property type="match status" value="1"/>
</dbReference>
<dbReference type="Gene3D" id="3.40.50.280">
    <property type="entry name" value="Cobalamin-binding domain"/>
    <property type="match status" value="1"/>
</dbReference>
<dbReference type="EMBL" id="CP016893">
    <property type="protein sequence ID" value="AST57767.1"/>
    <property type="molecule type" value="Genomic_DNA"/>
</dbReference>
<dbReference type="GO" id="GO:0031419">
    <property type="term" value="F:cobalamin binding"/>
    <property type="evidence" value="ECO:0007669"/>
    <property type="project" value="UniProtKB-KW"/>
</dbReference>
<dbReference type="Pfam" id="PF02310">
    <property type="entry name" value="B12-binding"/>
    <property type="match status" value="1"/>
</dbReference>
<evidence type="ECO:0000256" key="3">
    <source>
        <dbReference type="ARBA" id="ARBA00023235"/>
    </source>
</evidence>
<organism evidence="6 7">
    <name type="scientific">Thermoanaerobacterium thermosaccharolyticum</name>
    <name type="common">Clostridium thermosaccharolyticum</name>
    <dbReference type="NCBI Taxonomy" id="1517"/>
    <lineage>
        <taxon>Bacteria</taxon>
        <taxon>Bacillati</taxon>
        <taxon>Bacillota</taxon>
        <taxon>Clostridia</taxon>
        <taxon>Thermoanaerobacterales</taxon>
        <taxon>Thermoanaerobacteraceae</taxon>
        <taxon>Thermoanaerobacterium</taxon>
    </lineage>
</organism>
<dbReference type="SUPFAM" id="SSF51703">
    <property type="entry name" value="Cobalamin (vitamin B12)-dependent enzymes"/>
    <property type="match status" value="1"/>
</dbReference>
<keyword evidence="3" id="KW-0413">Isomerase</keyword>
<dbReference type="RefSeq" id="WP_094397395.1">
    <property type="nucleotide sequence ID" value="NZ_CP016893.1"/>
</dbReference>
<dbReference type="InterPro" id="IPR016176">
    <property type="entry name" value="Cbl-dep_enz_cat"/>
</dbReference>
<name>A0A223HZE8_THETR</name>